<name>C1AYJ6_RHOOB</name>
<evidence type="ECO:0000313" key="3">
    <source>
        <dbReference type="Proteomes" id="UP000002212"/>
    </source>
</evidence>
<organism evidence="2 3">
    <name type="scientific">Rhodococcus opacus (strain B4)</name>
    <dbReference type="NCBI Taxonomy" id="632772"/>
    <lineage>
        <taxon>Bacteria</taxon>
        <taxon>Bacillati</taxon>
        <taxon>Actinomycetota</taxon>
        <taxon>Actinomycetes</taxon>
        <taxon>Mycobacteriales</taxon>
        <taxon>Nocardiaceae</taxon>
        <taxon>Rhodococcus</taxon>
    </lineage>
</organism>
<dbReference type="KEGG" id="rop:ROP_59440"/>
<evidence type="ECO:0000313" key="2">
    <source>
        <dbReference type="EMBL" id="BAH54191.1"/>
    </source>
</evidence>
<dbReference type="SMART" id="SM01110">
    <property type="entry name" value="Cutinase"/>
    <property type="match status" value="1"/>
</dbReference>
<dbReference type="InterPro" id="IPR000675">
    <property type="entry name" value="Cutinase/axe"/>
</dbReference>
<dbReference type="SUPFAM" id="SSF53474">
    <property type="entry name" value="alpha/beta-Hydrolases"/>
    <property type="match status" value="1"/>
</dbReference>
<dbReference type="PATRIC" id="fig|632772.20.peg.6209"/>
<accession>C1AYJ6</accession>
<dbReference type="Pfam" id="PF01083">
    <property type="entry name" value="Cutinase"/>
    <property type="match status" value="1"/>
</dbReference>
<dbReference type="Proteomes" id="UP000002212">
    <property type="component" value="Chromosome"/>
</dbReference>
<evidence type="ECO:0000256" key="1">
    <source>
        <dbReference type="ARBA" id="ARBA00022801"/>
    </source>
</evidence>
<dbReference type="HOGENOM" id="CLU_899446_0_0_11"/>
<dbReference type="ESTHER" id="rhoob-c1ayj6">
    <property type="family name" value="PE-PPE"/>
</dbReference>
<dbReference type="Gene3D" id="3.40.50.1820">
    <property type="entry name" value="alpha/beta hydrolase"/>
    <property type="match status" value="1"/>
</dbReference>
<keyword evidence="1" id="KW-0378">Hydrolase</keyword>
<sequence length="306" mass="33188">MPGTSQDRPIESLSSVGMMDVMPLVTLLAVGGTGESHPDDHRRHVSGLLREVTDALDDRFACRWVGYPASYGPVAAGGLSYRQSTEVGVRRLIDAMEDVPGPVMLIGYSQGCTVIREVLGQIATGALPAGNLAAVGLVSDPEQPAGVVPACRGRGVAGVGAPIPESVPVQWIAHPDDMICNASEDSYVRDIADLTRWMSFRSLRTWLSQTWELIRSNSFQNATKTRFSPRQWRTDLGRLRTAMIEVLGYLPPRLTFRGVRVVNARGGRHIAYASEPLDASGLTGCQILAQWLQVRATFEPPLRVAA</sequence>
<dbReference type="STRING" id="632772.ROP_59440"/>
<dbReference type="AlphaFoldDB" id="C1AYJ6"/>
<protein>
    <submittedName>
        <fullName evidence="2">Uncharacterized protein</fullName>
    </submittedName>
</protein>
<dbReference type="EMBL" id="AP011115">
    <property type="protein sequence ID" value="BAH54191.1"/>
    <property type="molecule type" value="Genomic_DNA"/>
</dbReference>
<gene>
    <name evidence="2" type="ordered locus">ROP_59440</name>
</gene>
<reference evidence="2 3" key="1">
    <citation type="submission" date="2009-03" db="EMBL/GenBank/DDBJ databases">
        <title>Comparison of the complete genome sequences of Rhodococcus erythropolis PR4 and Rhodococcus opacus B4.</title>
        <authorList>
            <person name="Takarada H."/>
            <person name="Sekine M."/>
            <person name="Hosoyama A."/>
            <person name="Yamada R."/>
            <person name="Fujisawa T."/>
            <person name="Omata S."/>
            <person name="Shimizu A."/>
            <person name="Tsukatani N."/>
            <person name="Tanikawa S."/>
            <person name="Fujita N."/>
            <person name="Harayama S."/>
        </authorList>
    </citation>
    <scope>NUCLEOTIDE SEQUENCE [LARGE SCALE GENOMIC DNA]</scope>
    <source>
        <strain evidence="2 3">B4</strain>
    </source>
</reference>
<proteinExistence type="predicted"/>
<dbReference type="InterPro" id="IPR029058">
    <property type="entry name" value="AB_hydrolase_fold"/>
</dbReference>
<dbReference type="GO" id="GO:0016787">
    <property type="term" value="F:hydrolase activity"/>
    <property type="evidence" value="ECO:0007669"/>
    <property type="project" value="UniProtKB-KW"/>
</dbReference>